<dbReference type="Proteomes" id="UP000233256">
    <property type="component" value="Unassembled WGS sequence"/>
</dbReference>
<evidence type="ECO:0000313" key="4">
    <source>
        <dbReference type="Proteomes" id="UP000233256"/>
    </source>
</evidence>
<name>A0A2N1PNG7_9BACT</name>
<dbReference type="InterPro" id="IPR001789">
    <property type="entry name" value="Sig_transdc_resp-reg_receiver"/>
</dbReference>
<accession>A0A2N1PNG7</accession>
<evidence type="ECO:0000256" key="1">
    <source>
        <dbReference type="PROSITE-ProRule" id="PRU00169"/>
    </source>
</evidence>
<keyword evidence="1" id="KW-0597">Phosphoprotein</keyword>
<comment type="caution">
    <text evidence="3">The sequence shown here is derived from an EMBL/GenBank/DDBJ whole genome shotgun (WGS) entry which is preliminary data.</text>
</comment>
<dbReference type="AlphaFoldDB" id="A0A2N1PNG7"/>
<dbReference type="PROSITE" id="PS50110">
    <property type="entry name" value="RESPONSE_REGULATORY"/>
    <property type="match status" value="1"/>
</dbReference>
<proteinExistence type="predicted"/>
<evidence type="ECO:0000259" key="2">
    <source>
        <dbReference type="PROSITE" id="PS50110"/>
    </source>
</evidence>
<dbReference type="InterPro" id="IPR011006">
    <property type="entry name" value="CheY-like_superfamily"/>
</dbReference>
<evidence type="ECO:0000313" key="3">
    <source>
        <dbReference type="EMBL" id="PKK89891.1"/>
    </source>
</evidence>
<sequence length="130" mass="14937">MRMRSCVFVIEQDDTIRRFICEALSFVGIFCKPFPSCGGVLDAIMDNRVSMLILDVDYPNLEAFELLYELKLKDPYLPVLATSSKTSSLEHLNISHTLNKPFNRMELIGNVFDMLSKMRTQQSRHMVMAP</sequence>
<organism evidence="3 4">
    <name type="scientific">Candidatus Wallbacteria bacterium HGW-Wallbacteria-1</name>
    <dbReference type="NCBI Taxonomy" id="2013854"/>
    <lineage>
        <taxon>Bacteria</taxon>
        <taxon>Candidatus Walliibacteriota</taxon>
    </lineage>
</organism>
<dbReference type="SUPFAM" id="SSF52172">
    <property type="entry name" value="CheY-like"/>
    <property type="match status" value="1"/>
</dbReference>
<reference evidence="3 4" key="1">
    <citation type="journal article" date="2017" name="ISME J.">
        <title>Potential for microbial H2 and metal transformations associated with novel bacteria and archaea in deep terrestrial subsurface sediments.</title>
        <authorList>
            <person name="Hernsdorf A.W."/>
            <person name="Amano Y."/>
            <person name="Miyakawa K."/>
            <person name="Ise K."/>
            <person name="Suzuki Y."/>
            <person name="Anantharaman K."/>
            <person name="Probst A."/>
            <person name="Burstein D."/>
            <person name="Thomas B.C."/>
            <person name="Banfield J.F."/>
        </authorList>
    </citation>
    <scope>NUCLEOTIDE SEQUENCE [LARGE SCALE GENOMIC DNA]</scope>
    <source>
        <strain evidence="3">HGW-Wallbacteria-1</strain>
    </source>
</reference>
<dbReference type="GO" id="GO:0000160">
    <property type="term" value="P:phosphorelay signal transduction system"/>
    <property type="evidence" value="ECO:0007669"/>
    <property type="project" value="InterPro"/>
</dbReference>
<dbReference type="Gene3D" id="3.40.50.2300">
    <property type="match status" value="1"/>
</dbReference>
<dbReference type="EMBL" id="PGXC01000010">
    <property type="protein sequence ID" value="PKK89891.1"/>
    <property type="molecule type" value="Genomic_DNA"/>
</dbReference>
<gene>
    <name evidence="3" type="ORF">CVV64_12125</name>
</gene>
<feature type="modified residue" description="4-aspartylphosphate" evidence="1">
    <location>
        <position position="55"/>
    </location>
</feature>
<protein>
    <recommendedName>
        <fullName evidence="2">Response regulatory domain-containing protein</fullName>
    </recommendedName>
</protein>
<feature type="domain" description="Response regulatory" evidence="2">
    <location>
        <begin position="6"/>
        <end position="115"/>
    </location>
</feature>